<dbReference type="AlphaFoldDB" id="A0A0E9MV58"/>
<comment type="caution">
    <text evidence="2">The sequence shown here is derived from an EMBL/GenBank/DDBJ whole genome shotgun (WGS) entry which is preliminary data.</text>
</comment>
<dbReference type="PRINTS" id="PR00412">
    <property type="entry name" value="EPOXHYDRLASE"/>
</dbReference>
<dbReference type="PRINTS" id="PR00111">
    <property type="entry name" value="ABHYDROLASE"/>
</dbReference>
<keyword evidence="2" id="KW-0378">Hydrolase</keyword>
<dbReference type="Proteomes" id="UP000033121">
    <property type="component" value="Unassembled WGS sequence"/>
</dbReference>
<evidence type="ECO:0000313" key="2">
    <source>
        <dbReference type="EMBL" id="GAO41454.1"/>
    </source>
</evidence>
<dbReference type="InterPro" id="IPR000639">
    <property type="entry name" value="Epox_hydrolase-like"/>
</dbReference>
<gene>
    <name evidence="2" type="ORF">FPE01S_01_04670</name>
</gene>
<proteinExistence type="predicted"/>
<dbReference type="GO" id="GO:0016787">
    <property type="term" value="F:hydrolase activity"/>
    <property type="evidence" value="ECO:0007669"/>
    <property type="project" value="UniProtKB-KW"/>
</dbReference>
<dbReference type="SUPFAM" id="SSF53474">
    <property type="entry name" value="alpha/beta-Hydrolases"/>
    <property type="match status" value="1"/>
</dbReference>
<keyword evidence="3" id="KW-1185">Reference proteome</keyword>
<dbReference type="InterPro" id="IPR000073">
    <property type="entry name" value="AB_hydrolase_1"/>
</dbReference>
<dbReference type="OrthoDB" id="1224630at2"/>
<reference evidence="2 3" key="1">
    <citation type="submission" date="2015-04" db="EMBL/GenBank/DDBJ databases">
        <title>Whole genome shotgun sequence of Flavihumibacter petaseus NBRC 106054.</title>
        <authorList>
            <person name="Miyazawa S."/>
            <person name="Hosoyama A."/>
            <person name="Hashimoto M."/>
            <person name="Noguchi M."/>
            <person name="Tsuchikane K."/>
            <person name="Ohji S."/>
            <person name="Yamazoe A."/>
            <person name="Ichikawa N."/>
            <person name="Kimura A."/>
            <person name="Fujita N."/>
        </authorList>
    </citation>
    <scope>NUCLEOTIDE SEQUENCE [LARGE SCALE GENOMIC DNA]</scope>
    <source>
        <strain evidence="2 3">NBRC 106054</strain>
    </source>
</reference>
<dbReference type="Pfam" id="PF00561">
    <property type="entry name" value="Abhydrolase_1"/>
    <property type="match status" value="1"/>
</dbReference>
<dbReference type="PANTHER" id="PTHR43798">
    <property type="entry name" value="MONOACYLGLYCEROL LIPASE"/>
    <property type="match status" value="1"/>
</dbReference>
<sequence>MNLVNQELYPFASHFARINGHRYHYVEEGSGDPVVLLHGNPTWSFYYRQLICRLSHQYRCLAPDHIGCGYSDKPGDEHYQYTLEQRVRDLETFLQEKHITGNIHLVMHDWGGIIGMVYAHRHPEAIKKIVLLNTAAFHLPEGKRFPLMLHFFRSWPGAFFIRAFNAFSGLATIEGVKRVSLSRAVRKGFTAPYNSWKNRIATLRFIQDVPLRPGDRGYDTITAVQQSLPQFRNTPVLIAWGMKDRVFDRTILQAWKSYLPNAQVHEFEDSGHYILEDQQQAIGDLITDFFNTA</sequence>
<dbReference type="PANTHER" id="PTHR43798:SF24">
    <property type="entry name" value="CIS-3-ALKYL-4-ALKYLOXETAN-2-ONE DECARBOXYLASE"/>
    <property type="match status" value="1"/>
</dbReference>
<dbReference type="RefSeq" id="WP_046367317.1">
    <property type="nucleotide sequence ID" value="NZ_BBWV01000001.1"/>
</dbReference>
<evidence type="ECO:0000313" key="3">
    <source>
        <dbReference type="Proteomes" id="UP000033121"/>
    </source>
</evidence>
<accession>A0A0E9MV58</accession>
<dbReference type="GO" id="GO:0016020">
    <property type="term" value="C:membrane"/>
    <property type="evidence" value="ECO:0007669"/>
    <property type="project" value="TreeGrafter"/>
</dbReference>
<dbReference type="EMBL" id="BBWV01000001">
    <property type="protein sequence ID" value="GAO41454.1"/>
    <property type="molecule type" value="Genomic_DNA"/>
</dbReference>
<dbReference type="Gene3D" id="3.40.50.1820">
    <property type="entry name" value="alpha/beta hydrolase"/>
    <property type="match status" value="1"/>
</dbReference>
<organism evidence="2 3">
    <name type="scientific">Flavihumibacter petaseus NBRC 106054</name>
    <dbReference type="NCBI Taxonomy" id="1220578"/>
    <lineage>
        <taxon>Bacteria</taxon>
        <taxon>Pseudomonadati</taxon>
        <taxon>Bacteroidota</taxon>
        <taxon>Chitinophagia</taxon>
        <taxon>Chitinophagales</taxon>
        <taxon>Chitinophagaceae</taxon>
        <taxon>Flavihumibacter</taxon>
    </lineage>
</organism>
<dbReference type="InterPro" id="IPR050266">
    <property type="entry name" value="AB_hydrolase_sf"/>
</dbReference>
<name>A0A0E9MV58_9BACT</name>
<protein>
    <submittedName>
        <fullName evidence="2">Putative hydrolase</fullName>
    </submittedName>
</protein>
<dbReference type="InterPro" id="IPR029058">
    <property type="entry name" value="AB_hydrolase_fold"/>
</dbReference>
<evidence type="ECO:0000259" key="1">
    <source>
        <dbReference type="Pfam" id="PF00561"/>
    </source>
</evidence>
<dbReference type="STRING" id="1220578.FPE01S_01_04670"/>
<feature type="domain" description="AB hydrolase-1" evidence="1">
    <location>
        <begin position="33"/>
        <end position="277"/>
    </location>
</feature>